<dbReference type="STRING" id="887929.HMP0721_0850"/>
<dbReference type="InterPro" id="IPR037198">
    <property type="entry name" value="MutL_C_sf"/>
</dbReference>
<dbReference type="PROSITE" id="PS00058">
    <property type="entry name" value="DNA_MISMATCH_REPAIR_1"/>
    <property type="match status" value="1"/>
</dbReference>
<dbReference type="CDD" id="cd00782">
    <property type="entry name" value="MutL_Trans"/>
    <property type="match status" value="1"/>
</dbReference>
<dbReference type="GO" id="GO:0032300">
    <property type="term" value="C:mismatch repair complex"/>
    <property type="evidence" value="ECO:0007669"/>
    <property type="project" value="InterPro"/>
</dbReference>
<gene>
    <name evidence="4 7" type="primary">mutL</name>
    <name evidence="7" type="ORF">HMP0721_0850</name>
</gene>
<keyword evidence="8" id="KW-1185">Reference proteome</keyword>
<dbReference type="InterPro" id="IPR014721">
    <property type="entry name" value="Ribsml_uS5_D2-typ_fold_subgr"/>
</dbReference>
<keyword evidence="2 4" id="KW-0227">DNA damage</keyword>
<proteinExistence type="inferred from homology"/>
<dbReference type="Pfam" id="PF08676">
    <property type="entry name" value="MutL_C"/>
    <property type="match status" value="1"/>
</dbReference>
<dbReference type="GO" id="GO:0006298">
    <property type="term" value="P:mismatch repair"/>
    <property type="evidence" value="ECO:0007669"/>
    <property type="project" value="UniProtKB-UniRule"/>
</dbReference>
<dbReference type="SUPFAM" id="SSF54211">
    <property type="entry name" value="Ribosomal protein S5 domain 2-like"/>
    <property type="match status" value="1"/>
</dbReference>
<dbReference type="Pfam" id="PF13589">
    <property type="entry name" value="HATPase_c_3"/>
    <property type="match status" value="1"/>
</dbReference>
<dbReference type="NCBIfam" id="TIGR00585">
    <property type="entry name" value="mutl"/>
    <property type="match status" value="1"/>
</dbReference>
<dbReference type="Gene3D" id="3.30.230.10">
    <property type="match status" value="1"/>
</dbReference>
<evidence type="ECO:0000259" key="6">
    <source>
        <dbReference type="SMART" id="SM01340"/>
    </source>
</evidence>
<evidence type="ECO:0000256" key="3">
    <source>
        <dbReference type="ARBA" id="ARBA00023204"/>
    </source>
</evidence>
<reference evidence="7 8" key="1">
    <citation type="submission" date="2010-12" db="EMBL/GenBank/DDBJ databases">
        <authorList>
            <person name="Muzny D."/>
            <person name="Qin X."/>
            <person name="Deng J."/>
            <person name="Jiang H."/>
            <person name="Liu Y."/>
            <person name="Qu J."/>
            <person name="Song X.-Z."/>
            <person name="Zhang L."/>
            <person name="Thornton R."/>
            <person name="Coyle M."/>
            <person name="Francisco L."/>
            <person name="Jackson L."/>
            <person name="Javaid M."/>
            <person name="Korchina V."/>
            <person name="Kovar C."/>
            <person name="Mata R."/>
            <person name="Mathew T."/>
            <person name="Ngo R."/>
            <person name="Nguyen L."/>
            <person name="Nguyen N."/>
            <person name="Okwuonu G."/>
            <person name="Ongeri F."/>
            <person name="Pham C."/>
            <person name="Simmons D."/>
            <person name="Wilczek-Boney K."/>
            <person name="Hale W."/>
            <person name="Jakkamsetti A."/>
            <person name="Pham P."/>
            <person name="Ruth R."/>
            <person name="San Lucas F."/>
            <person name="Warren J."/>
            <person name="Zhang J."/>
            <person name="Zhao Z."/>
            <person name="Zhou C."/>
            <person name="Zhu D."/>
            <person name="Lee S."/>
            <person name="Bess C."/>
            <person name="Blankenburg K."/>
            <person name="Forbes L."/>
            <person name="Fu Q."/>
            <person name="Gubbala S."/>
            <person name="Hirani K."/>
            <person name="Jayaseelan J.C."/>
            <person name="Lara F."/>
            <person name="Munidasa M."/>
            <person name="Palculict T."/>
            <person name="Patil S."/>
            <person name="Pu L.-L."/>
            <person name="Saada N."/>
            <person name="Tang L."/>
            <person name="Weissenberger G."/>
            <person name="Zhu Y."/>
            <person name="Hemphill L."/>
            <person name="Shang Y."/>
            <person name="Youmans B."/>
            <person name="Ayvaz T."/>
            <person name="Ross M."/>
            <person name="Santibanez J."/>
            <person name="Aqrawi P."/>
            <person name="Gross S."/>
            <person name="Joshi V."/>
            <person name="Fowler G."/>
            <person name="Nazareth L."/>
            <person name="Reid J."/>
            <person name="Worley K."/>
            <person name="Petrosino J."/>
            <person name="Highlander S."/>
            <person name="Gibbs R."/>
        </authorList>
    </citation>
    <scope>NUCLEOTIDE SEQUENCE [LARGE SCALE GENOMIC DNA]</scope>
    <source>
        <strain evidence="7 8">ATCC 23263</strain>
    </source>
</reference>
<dbReference type="InterPro" id="IPR013507">
    <property type="entry name" value="DNA_mismatch_S5_2-like"/>
</dbReference>
<evidence type="ECO:0000256" key="1">
    <source>
        <dbReference type="ARBA" id="ARBA00006082"/>
    </source>
</evidence>
<comment type="caution">
    <text evidence="7">The sequence shown here is derived from an EMBL/GenBank/DDBJ whole genome shotgun (WGS) entry which is preliminary data.</text>
</comment>
<dbReference type="InterPro" id="IPR042120">
    <property type="entry name" value="MutL_C_dimsub"/>
</dbReference>
<dbReference type="InterPro" id="IPR014790">
    <property type="entry name" value="MutL_C"/>
</dbReference>
<dbReference type="InterPro" id="IPR020568">
    <property type="entry name" value="Ribosomal_Su5_D2-typ_SF"/>
</dbReference>
<dbReference type="InterPro" id="IPR038973">
    <property type="entry name" value="MutL/Mlh/Pms-like"/>
</dbReference>
<evidence type="ECO:0000313" key="8">
    <source>
        <dbReference type="Proteomes" id="UP000004754"/>
    </source>
</evidence>
<dbReference type="FunFam" id="3.30.565.10:FF:000003">
    <property type="entry name" value="DNA mismatch repair endonuclease MutL"/>
    <property type="match status" value="1"/>
</dbReference>
<dbReference type="Proteomes" id="UP000004754">
    <property type="component" value="Unassembled WGS sequence"/>
</dbReference>
<evidence type="ECO:0000256" key="4">
    <source>
        <dbReference type="HAMAP-Rule" id="MF_00149"/>
    </source>
</evidence>
<sequence length="636" mass="70698">MVKIKMLNHETIEKIAAGEVIVRPASVVKELIENAIDAGSTRVAIIVEKGGKKRIRVADNGAGIHYHEIPLAFTRHATSKLSTISDLNTLDTLGFRGEALASIAAVSRIVVKTIASDEEMGSETLLEGGRVVNQRVMPFNRGTDIDVSDLFYNVPARQKHMQKDKTEGMAIHDLMERLALSHPEIAFTYTADGRRVFSTPGSGELSDVIACLYGRSFLNSLHPLNVANAPMRLEGYIGNLTAMRSSRDRQLFFMNSRVFENKALSHAFETAYEGYLMHHKHPVGIVFIELPGKMLDVNMHPAKTEIGILNQSLVDILFRQGIRTTVRAMDLTVDLGKALDEEPAVAKFVPTEEAQAFEEVPGEQMQIKEQTPFFDVPENAPVPNQALTTFRAVSSFEAPEQKSQLLRQTVSVKPPDLSPEAAATVHESLQDYEAAKAGRPHLDLSDAVVIGQLFKTFVILEKGREVILIDQHAAHEAFMFEQYRKQFLTDAAADAQTLMVPEPVDISAKLMACFEELKPALLRKGYDCDVFGDTTLMVRSVPLILGEPQPTALVPLWMEALLTGDRELREKRWLKVATMACKAAVKGNQDLTPEEIQTLIDALMRLENPYTCPHGRPIILHLSQYELEKLFKRVVS</sequence>
<dbReference type="InterPro" id="IPR042121">
    <property type="entry name" value="MutL_C_regsub"/>
</dbReference>
<dbReference type="EMBL" id="AEQN01000014">
    <property type="protein sequence ID" value="EFV02084.1"/>
    <property type="molecule type" value="Genomic_DNA"/>
</dbReference>
<dbReference type="Gene3D" id="3.30.565.10">
    <property type="entry name" value="Histidine kinase-like ATPase, C-terminal domain"/>
    <property type="match status" value="1"/>
</dbReference>
<dbReference type="InterPro" id="IPR014762">
    <property type="entry name" value="DNA_mismatch_repair_CS"/>
</dbReference>
<dbReference type="SUPFAM" id="SSF55874">
    <property type="entry name" value="ATPase domain of HSP90 chaperone/DNA topoisomerase II/histidine kinase"/>
    <property type="match status" value="1"/>
</dbReference>
<dbReference type="InterPro" id="IPR036890">
    <property type="entry name" value="HATPase_C_sf"/>
</dbReference>
<dbReference type="Gene3D" id="3.30.1370.100">
    <property type="entry name" value="MutL, C-terminal domain, regulatory subdomain"/>
    <property type="match status" value="1"/>
</dbReference>
<accession>E6MFT9</accession>
<dbReference type="Pfam" id="PF01119">
    <property type="entry name" value="DNA_mis_repair"/>
    <property type="match status" value="1"/>
</dbReference>
<dbReference type="GO" id="GO:0140664">
    <property type="term" value="F:ATP-dependent DNA damage sensor activity"/>
    <property type="evidence" value="ECO:0007669"/>
    <property type="project" value="InterPro"/>
</dbReference>
<dbReference type="SMART" id="SM00853">
    <property type="entry name" value="MutL_C"/>
    <property type="match status" value="1"/>
</dbReference>
<dbReference type="InterPro" id="IPR020667">
    <property type="entry name" value="DNA_mismatch_repair_MutL"/>
</dbReference>
<evidence type="ECO:0000256" key="2">
    <source>
        <dbReference type="ARBA" id="ARBA00022763"/>
    </source>
</evidence>
<dbReference type="HAMAP" id="MF_00149">
    <property type="entry name" value="DNA_mis_repair"/>
    <property type="match status" value="1"/>
</dbReference>
<evidence type="ECO:0000313" key="7">
    <source>
        <dbReference type="EMBL" id="EFV02084.1"/>
    </source>
</evidence>
<comment type="function">
    <text evidence="4">This protein is involved in the repair of mismatches in DNA. It is required for dam-dependent methyl-directed DNA mismatch repair. May act as a 'molecular matchmaker', a protein that promotes the formation of a stable complex between two or more DNA-binding proteins in an ATP-dependent manner without itself being part of a final effector complex.</text>
</comment>
<dbReference type="SMART" id="SM01340">
    <property type="entry name" value="DNA_mis_repair"/>
    <property type="match status" value="1"/>
</dbReference>
<comment type="similarity">
    <text evidence="1 4">Belongs to the DNA mismatch repair MutL/HexB family.</text>
</comment>
<dbReference type="GO" id="GO:0030983">
    <property type="term" value="F:mismatched DNA binding"/>
    <property type="evidence" value="ECO:0007669"/>
    <property type="project" value="InterPro"/>
</dbReference>
<keyword evidence="3 4" id="KW-0234">DNA repair</keyword>
<dbReference type="PANTHER" id="PTHR10073:SF12">
    <property type="entry name" value="DNA MISMATCH REPAIR PROTEIN MLH1"/>
    <property type="match status" value="1"/>
</dbReference>
<dbReference type="PANTHER" id="PTHR10073">
    <property type="entry name" value="DNA MISMATCH REPAIR PROTEIN MLH, PMS, MUTL"/>
    <property type="match status" value="1"/>
</dbReference>
<dbReference type="GO" id="GO:0005524">
    <property type="term" value="F:ATP binding"/>
    <property type="evidence" value="ECO:0007669"/>
    <property type="project" value="InterPro"/>
</dbReference>
<dbReference type="InterPro" id="IPR002099">
    <property type="entry name" value="MutL/Mlh/PMS"/>
</dbReference>
<dbReference type="eggNOG" id="COG0323">
    <property type="taxonomic scope" value="Bacteria"/>
</dbReference>
<dbReference type="CDD" id="cd16926">
    <property type="entry name" value="HATPase_MutL-MLH-PMS-like"/>
    <property type="match status" value="1"/>
</dbReference>
<evidence type="ECO:0000259" key="5">
    <source>
        <dbReference type="SMART" id="SM00853"/>
    </source>
</evidence>
<organism evidence="7 8">
    <name type="scientific">Pseudoramibacter alactolyticus ATCC 23263</name>
    <dbReference type="NCBI Taxonomy" id="887929"/>
    <lineage>
        <taxon>Bacteria</taxon>
        <taxon>Bacillati</taxon>
        <taxon>Bacillota</taxon>
        <taxon>Clostridia</taxon>
        <taxon>Eubacteriales</taxon>
        <taxon>Eubacteriaceae</taxon>
        <taxon>Pseudoramibacter</taxon>
    </lineage>
</organism>
<dbReference type="RefSeq" id="WP_006598274.1">
    <property type="nucleotide sequence ID" value="NZ_GL622359.1"/>
</dbReference>
<dbReference type="HOGENOM" id="CLU_004131_4_1_9"/>
<feature type="domain" description="MutL C-terminal dimerisation" evidence="5">
    <location>
        <begin position="449"/>
        <end position="591"/>
    </location>
</feature>
<dbReference type="Gene3D" id="3.30.1540.20">
    <property type="entry name" value="MutL, C-terminal domain, dimerisation subdomain"/>
    <property type="match status" value="1"/>
</dbReference>
<dbReference type="SUPFAM" id="SSF118116">
    <property type="entry name" value="DNA mismatch repair protein MutL"/>
    <property type="match status" value="1"/>
</dbReference>
<protein>
    <recommendedName>
        <fullName evidence="4">DNA mismatch repair protein MutL</fullName>
    </recommendedName>
</protein>
<name>E6MFT9_9FIRM</name>
<dbReference type="AlphaFoldDB" id="E6MFT9"/>
<feature type="domain" description="DNA mismatch repair protein S5" evidence="6">
    <location>
        <begin position="209"/>
        <end position="327"/>
    </location>
</feature>
<dbReference type="GO" id="GO:0016887">
    <property type="term" value="F:ATP hydrolysis activity"/>
    <property type="evidence" value="ECO:0007669"/>
    <property type="project" value="InterPro"/>
</dbReference>